<dbReference type="InterPro" id="IPR004323">
    <property type="entry name" value="Ion_tolerance_CutA"/>
</dbReference>
<evidence type="ECO:0000256" key="1">
    <source>
        <dbReference type="ARBA" id="ARBA00010169"/>
    </source>
</evidence>
<dbReference type="Pfam" id="PF03091">
    <property type="entry name" value="CutA1"/>
    <property type="match status" value="1"/>
</dbReference>
<dbReference type="RefSeq" id="WP_086969298.1">
    <property type="nucleotide sequence ID" value="NZ_FCOJ02000023.1"/>
</dbReference>
<comment type="similarity">
    <text evidence="1">Belongs to the CutA family.</text>
</comment>
<dbReference type="InterPro" id="IPR015867">
    <property type="entry name" value="N-reg_PII/ATP_PRibTrfase_C"/>
</dbReference>
<accession>A0A158B410</accession>
<name>A0A158B410_9BURK</name>
<protein>
    <submittedName>
        <fullName evidence="2">Periplasmic cytochrome biogenesis protein</fullName>
    </submittedName>
</protein>
<dbReference type="PANTHER" id="PTHR23419:SF8">
    <property type="entry name" value="FI09726P"/>
    <property type="match status" value="1"/>
</dbReference>
<dbReference type="PANTHER" id="PTHR23419">
    <property type="entry name" value="DIVALENT CATION TOLERANCE CUTA-RELATED"/>
    <property type="match status" value="1"/>
</dbReference>
<dbReference type="Gene3D" id="3.30.70.120">
    <property type="match status" value="1"/>
</dbReference>
<organism evidence="2 3">
    <name type="scientific">Caballeronia glebae</name>
    <dbReference type="NCBI Taxonomy" id="1777143"/>
    <lineage>
        <taxon>Bacteria</taxon>
        <taxon>Pseudomonadati</taxon>
        <taxon>Pseudomonadota</taxon>
        <taxon>Betaproteobacteria</taxon>
        <taxon>Burkholderiales</taxon>
        <taxon>Burkholderiaceae</taxon>
        <taxon>Caballeronia</taxon>
    </lineage>
</organism>
<dbReference type="AlphaFoldDB" id="A0A158B410"/>
<evidence type="ECO:0000313" key="2">
    <source>
        <dbReference type="EMBL" id="SAK64862.1"/>
    </source>
</evidence>
<sequence>MNVPVVLMLSTLPDAAAADALAQAVLEARLAACVSNLGAVSSQYRWKGALESSQEVQLLFKTSIARSEELQQFVETRHPYETPEILVWQVDASPGYGQWVNAETQRPLHV</sequence>
<gene>
    <name evidence="2" type="ORF">AWB82_03492</name>
</gene>
<dbReference type="Proteomes" id="UP000054596">
    <property type="component" value="Unassembled WGS sequence"/>
</dbReference>
<dbReference type="EMBL" id="FCOJ02000023">
    <property type="protein sequence ID" value="SAK64862.1"/>
    <property type="molecule type" value="Genomic_DNA"/>
</dbReference>
<dbReference type="SUPFAM" id="SSF54913">
    <property type="entry name" value="GlnB-like"/>
    <property type="match status" value="1"/>
</dbReference>
<proteinExistence type="inferred from homology"/>
<reference evidence="2" key="1">
    <citation type="submission" date="2016-01" db="EMBL/GenBank/DDBJ databases">
        <authorList>
            <person name="Peeters C."/>
        </authorList>
    </citation>
    <scope>NUCLEOTIDE SEQUENCE [LARGE SCALE GENOMIC DNA]</scope>
    <source>
        <strain evidence="2">LMG 29325</strain>
    </source>
</reference>
<dbReference type="GO" id="GO:0010038">
    <property type="term" value="P:response to metal ion"/>
    <property type="evidence" value="ECO:0007669"/>
    <property type="project" value="InterPro"/>
</dbReference>
<evidence type="ECO:0000313" key="3">
    <source>
        <dbReference type="Proteomes" id="UP000054596"/>
    </source>
</evidence>
<dbReference type="InterPro" id="IPR011322">
    <property type="entry name" value="N-reg_PII-like_a/b"/>
</dbReference>
<dbReference type="STRING" id="1777143.AWB82_03492"/>
<comment type="caution">
    <text evidence="2">The sequence shown here is derived from an EMBL/GenBank/DDBJ whole genome shotgun (WGS) entry which is preliminary data.</text>
</comment>
<dbReference type="GO" id="GO:0005507">
    <property type="term" value="F:copper ion binding"/>
    <property type="evidence" value="ECO:0007669"/>
    <property type="project" value="TreeGrafter"/>
</dbReference>
<dbReference type="OrthoDB" id="37622at2"/>
<keyword evidence="3" id="KW-1185">Reference proteome</keyword>